<comment type="caution">
    <text evidence="2">The sequence shown here is derived from an EMBL/GenBank/DDBJ whole genome shotgun (WGS) entry which is preliminary data.</text>
</comment>
<dbReference type="Pfam" id="PF14065">
    <property type="entry name" value="Pvc16_N"/>
    <property type="match status" value="1"/>
</dbReference>
<protein>
    <recommendedName>
        <fullName evidence="1">Pvc16 N-terminal domain-containing protein</fullName>
    </recommendedName>
</protein>
<sequence>MSNVLAVATATEALMLFLARSLPPDIGYGVNVVPGKPPAEPPQEPTITVFLYQVTPNAAMRNRDAPTRGPDGTTLRRPQAAIDLHYLISFFGDETKLVPQQLLGAVVRSLHEEPVLSRADIEAAAQRAHLAGSDLAASPQRVRLTPAQMDLDDLSKLWSTMLQTPYALSVAYQATAVLLDGRSTPASGKPVLRRAIRVEPFVRPVLDRVLSVPSGAAQDVLPDEGPITADRDLVVLGANLRRPGMTALVGGTPASVVRLAEDRVVLRQPRSLTPGTHGVQVRYDVSLGDPPVTRPWLESNAVPYVRRPRVVQARRQRDGVAVRTDIPVGVDQRVVLLLDEHGGGEHPRSYQFDAPFPLVKGPGPVREFTVPVGAVAAGRYLVRVQVDGAQSPLDFADGAFTGPLVDMG</sequence>
<reference evidence="2 3" key="1">
    <citation type="submission" date="2022-06" db="EMBL/GenBank/DDBJ databases">
        <title>Genomic Encyclopedia of Archaeal and Bacterial Type Strains, Phase II (KMG-II): from individual species to whole genera.</title>
        <authorList>
            <person name="Goeker M."/>
        </authorList>
    </citation>
    <scope>NUCLEOTIDE SEQUENCE [LARGE SCALE GENOMIC DNA]</scope>
    <source>
        <strain evidence="2 3">DSM 40477</strain>
    </source>
</reference>
<feature type="domain" description="Pvc16 N-terminal" evidence="1">
    <location>
        <begin position="10"/>
        <end position="192"/>
    </location>
</feature>
<name>A0ABT1HUE9_STRSD</name>
<accession>A0ABT1HUE9</accession>
<organism evidence="2 3">
    <name type="scientific">Streptoalloteichus tenebrarius (strain ATCC 17920 / DSM 40477 / JCM 4838 / CBS 697.72 / NBRC 16177 / NCIMB 11028 / NRRL B-12390 / A12253. 1 / ISP 5477)</name>
    <name type="common">Streptomyces tenebrarius</name>
    <dbReference type="NCBI Taxonomy" id="1933"/>
    <lineage>
        <taxon>Bacteria</taxon>
        <taxon>Bacillati</taxon>
        <taxon>Actinomycetota</taxon>
        <taxon>Actinomycetes</taxon>
        <taxon>Pseudonocardiales</taxon>
        <taxon>Pseudonocardiaceae</taxon>
        <taxon>Streptoalloteichus</taxon>
    </lineage>
</organism>
<dbReference type="EMBL" id="JAMTCP010000014">
    <property type="protein sequence ID" value="MCP2259153.1"/>
    <property type="molecule type" value="Genomic_DNA"/>
</dbReference>
<dbReference type="RefSeq" id="WP_253670062.1">
    <property type="nucleotide sequence ID" value="NZ_JAMTCP010000014.1"/>
</dbReference>
<dbReference type="Proteomes" id="UP001205311">
    <property type="component" value="Unassembled WGS sequence"/>
</dbReference>
<dbReference type="InterPro" id="IPR025351">
    <property type="entry name" value="Pvc16_N"/>
</dbReference>
<evidence type="ECO:0000313" key="3">
    <source>
        <dbReference type="Proteomes" id="UP001205311"/>
    </source>
</evidence>
<proteinExistence type="predicted"/>
<evidence type="ECO:0000313" key="2">
    <source>
        <dbReference type="EMBL" id="MCP2259153.1"/>
    </source>
</evidence>
<dbReference type="Gene3D" id="2.60.40.10">
    <property type="entry name" value="Immunoglobulins"/>
    <property type="match status" value="1"/>
</dbReference>
<keyword evidence="3" id="KW-1185">Reference proteome</keyword>
<evidence type="ECO:0000259" key="1">
    <source>
        <dbReference type="Pfam" id="PF14065"/>
    </source>
</evidence>
<dbReference type="InterPro" id="IPR013783">
    <property type="entry name" value="Ig-like_fold"/>
</dbReference>
<gene>
    <name evidence="2" type="ORF">LX15_002854</name>
</gene>